<dbReference type="InterPro" id="IPR025164">
    <property type="entry name" value="Toastrack_DUF4097"/>
</dbReference>
<dbReference type="EMBL" id="JAUSWG010000002">
    <property type="protein sequence ID" value="MDQ0555387.1"/>
    <property type="molecule type" value="Genomic_DNA"/>
</dbReference>
<keyword evidence="4" id="KW-1185">Reference proteome</keyword>
<accession>A0ABU0MWV9</accession>
<evidence type="ECO:0000313" key="3">
    <source>
        <dbReference type="EMBL" id="MDQ0555387.1"/>
    </source>
</evidence>
<comment type="caution">
    <text evidence="3">The sequence shown here is derived from an EMBL/GenBank/DDBJ whole genome shotgun (WGS) entry which is preliminary data.</text>
</comment>
<proteinExistence type="predicted"/>
<name>A0ABU0MWV9_9FIRM</name>
<dbReference type="Pfam" id="PF13349">
    <property type="entry name" value="DUF4097"/>
    <property type="match status" value="1"/>
</dbReference>
<keyword evidence="1" id="KW-0812">Transmembrane</keyword>
<dbReference type="Proteomes" id="UP001232584">
    <property type="component" value="Unassembled WGS sequence"/>
</dbReference>
<organism evidence="3 4">
    <name type="scientific">Paraclostridium ghonii</name>
    <dbReference type="NCBI Taxonomy" id="29358"/>
    <lineage>
        <taxon>Bacteria</taxon>
        <taxon>Bacillati</taxon>
        <taxon>Bacillota</taxon>
        <taxon>Clostridia</taxon>
        <taxon>Peptostreptococcales</taxon>
        <taxon>Peptostreptococcaceae</taxon>
        <taxon>Paraclostridium</taxon>
    </lineage>
</organism>
<sequence>MKIKTIAKVSIFAIVAGFIFTGIGYSFNKNTFLENTKTDKSFAISSGKYESESLTLESFKNINIVSDLNNIEIIPGDEYKLDLKYKKDYINVEYKIENETLSITENKVKSETYNLEDYKNNKDNSIKIYIPKNIQINNLSIASNVSNLYLNGISINKLDLSCDTGNININNCKSDQSNILTATGSIGVEHLDGLTAKFESNMGNINIANSSIKETLELSNNLGHTKFQGELLGNINVSNNLGNIELDINNKDKEYNYNLKTDSGKIIINDETKNKKFTKDNGSKFNIKLECNSGNINLRIK</sequence>
<feature type="transmembrane region" description="Helical" evidence="1">
    <location>
        <begin position="9"/>
        <end position="27"/>
    </location>
</feature>
<keyword evidence="1" id="KW-1133">Transmembrane helix</keyword>
<evidence type="ECO:0000259" key="2">
    <source>
        <dbReference type="Pfam" id="PF13349"/>
    </source>
</evidence>
<evidence type="ECO:0000313" key="4">
    <source>
        <dbReference type="Proteomes" id="UP001232584"/>
    </source>
</evidence>
<dbReference type="RefSeq" id="WP_307502504.1">
    <property type="nucleotide sequence ID" value="NZ_BAAACE010000029.1"/>
</dbReference>
<feature type="domain" description="DUF4097" evidence="2">
    <location>
        <begin position="60"/>
        <end position="298"/>
    </location>
</feature>
<keyword evidence="1" id="KW-0472">Membrane</keyword>
<gene>
    <name evidence="3" type="ORF">QOZ92_000500</name>
</gene>
<reference evidence="3 4" key="1">
    <citation type="submission" date="2023-07" db="EMBL/GenBank/DDBJ databases">
        <title>Genomic Encyclopedia of Type Strains, Phase IV (KMG-IV): sequencing the most valuable type-strain genomes for metagenomic binning, comparative biology and taxonomic classification.</title>
        <authorList>
            <person name="Goeker M."/>
        </authorList>
    </citation>
    <scope>NUCLEOTIDE SEQUENCE [LARGE SCALE GENOMIC DNA]</scope>
    <source>
        <strain evidence="3 4">DSM 15049</strain>
    </source>
</reference>
<evidence type="ECO:0000256" key="1">
    <source>
        <dbReference type="SAM" id="Phobius"/>
    </source>
</evidence>
<protein>
    <recommendedName>
        <fullName evidence="2">DUF4097 domain-containing protein</fullName>
    </recommendedName>
</protein>